<dbReference type="Proteomes" id="UP000076959">
    <property type="component" value="Unassembled WGS sequence"/>
</dbReference>
<dbReference type="STRING" id="1505087.AYJ54_20055"/>
<dbReference type="Pfam" id="PF08241">
    <property type="entry name" value="Methyltransf_11"/>
    <property type="match status" value="1"/>
</dbReference>
<dbReference type="AlphaFoldDB" id="A0A176YH74"/>
<dbReference type="GO" id="GO:0008757">
    <property type="term" value="F:S-adenosylmethionine-dependent methyltransferase activity"/>
    <property type="evidence" value="ECO:0007669"/>
    <property type="project" value="InterPro"/>
</dbReference>
<dbReference type="EMBL" id="LUUB01000078">
    <property type="protein sequence ID" value="OAF05993.1"/>
    <property type="molecule type" value="Genomic_DNA"/>
</dbReference>
<evidence type="ECO:0000259" key="1">
    <source>
        <dbReference type="Pfam" id="PF08241"/>
    </source>
</evidence>
<feature type="domain" description="Methyltransferase type 11" evidence="1">
    <location>
        <begin position="31"/>
        <end position="93"/>
    </location>
</feature>
<dbReference type="SUPFAM" id="SSF53335">
    <property type="entry name" value="S-adenosyl-L-methionine-dependent methyltransferases"/>
    <property type="match status" value="1"/>
</dbReference>
<reference evidence="2 3" key="1">
    <citation type="submission" date="2016-03" db="EMBL/GenBank/DDBJ databases">
        <title>Draft Genome Sequence of the Strain BR 10245 (Bradyrhizobium sp.) isolated from nodules of Centrolobium paraense.</title>
        <authorList>
            <person name="Simoes-Araujo J.L.Sr."/>
            <person name="Barauna A.C."/>
            <person name="Silva K."/>
            <person name="Zilli J.E."/>
        </authorList>
    </citation>
    <scope>NUCLEOTIDE SEQUENCE [LARGE SCALE GENOMIC DNA]</scope>
    <source>
        <strain evidence="2 3">BR 10245</strain>
    </source>
</reference>
<proteinExistence type="predicted"/>
<organism evidence="2 3">
    <name type="scientific">Bradyrhizobium centrolobii</name>
    <dbReference type="NCBI Taxonomy" id="1505087"/>
    <lineage>
        <taxon>Bacteria</taxon>
        <taxon>Pseudomonadati</taxon>
        <taxon>Pseudomonadota</taxon>
        <taxon>Alphaproteobacteria</taxon>
        <taxon>Hyphomicrobiales</taxon>
        <taxon>Nitrobacteraceae</taxon>
        <taxon>Bradyrhizobium</taxon>
    </lineage>
</organism>
<name>A0A176YH74_9BRAD</name>
<comment type="caution">
    <text evidence="2">The sequence shown here is derived from an EMBL/GenBank/DDBJ whole genome shotgun (WGS) entry which is preliminary data.</text>
</comment>
<dbReference type="RefSeq" id="WP_063702909.1">
    <property type="nucleotide sequence ID" value="NZ_LUUB01000078.1"/>
</dbReference>
<dbReference type="InterPro" id="IPR029063">
    <property type="entry name" value="SAM-dependent_MTases_sf"/>
</dbReference>
<keyword evidence="3" id="KW-1185">Reference proteome</keyword>
<sequence>MAGDLKLVRLAIRSVPPGRSAATIFAIAGRIMQRAGIRTTGIDPTEALLARAREMHPQGDYRLGRAETMDVDTSFDLVVSYLSLIDMPDLRRLHRGDSH</sequence>
<dbReference type="Gene3D" id="3.40.50.150">
    <property type="entry name" value="Vaccinia Virus protein VP39"/>
    <property type="match status" value="1"/>
</dbReference>
<dbReference type="InterPro" id="IPR013216">
    <property type="entry name" value="Methyltransf_11"/>
</dbReference>
<protein>
    <recommendedName>
        <fullName evidence="1">Methyltransferase type 11 domain-containing protein</fullName>
    </recommendedName>
</protein>
<evidence type="ECO:0000313" key="3">
    <source>
        <dbReference type="Proteomes" id="UP000076959"/>
    </source>
</evidence>
<gene>
    <name evidence="2" type="ORF">AYJ54_20055</name>
</gene>
<evidence type="ECO:0000313" key="2">
    <source>
        <dbReference type="EMBL" id="OAF05993.1"/>
    </source>
</evidence>
<accession>A0A176YH74</accession>